<sequence length="1075" mass="115738">MNCTACGAPAKPGQRFCTACGAGLMAACRACGASNPPGARFCGECGASLSAPVETRPPDSELRPVTVLFADLSGFTALSGERDPEDVQRLLNDFFAMTDGVIVKLGGTVDKHIGDCVMAVFGAPVAHGDDAERAVAAAIGIREGLAPLAQRYGGAHLDVHCGLAAGTVLAASTGSDVHRPYTITGSSVNLAARLCDLAKRGEILLSDDLASAVEQRYALEEFGRHQLDGFAAAQAVFRLSSLEPKPDIEDLPFVGRKAELRQIEAQFDLTARERTGRIVYIRGEAGIGKSRLLDQAMSAARRRNCRCLSAAVMSFGAGSQSQLRQQVTQALLGIDGEDVAAFVSRTGLGEREEAFLHDLLGTGLPARLARVLDTFDMAGRRAARSQTLSRIAGLAAQGKPLLITIEDLHWIDADGLDVLAALAAAAETHPITLLVTARPESDPLDAGYRARIAPTPLTTIDLSALPDKDAQSLAEQVLEGKSGLVKDVLVRAAGNPLFLVQLLHHKTGVGGEALPQSIQSLIVARLDRLSESDRRIVQTASVLGQRFSQEEIDHLSDGKALPLRALIDAFLIRPGAQGFEFVHALVREATYGTLPKSRRQALHVKAAQWFGARDKLLAASHLDQAQDPGAAAAYDAAAQGEWAIYHHEAAITLNARALALAGDGRFKAELLTRRGEMLLETGQVAPSLAVWPEALQLAEEDRALLCRANIDFAQSLRLADRFAEANAALDRAMAIAEEDKLLRELSRAHHLRGNLLFPQGRLAECLAEHQKALDFARQAGSVEAEIRALGGLGDGYYANGRMLSAYDAFTRCVALARKEGFGRIEAANLPMCAIAALSKGEWREANDYNREALALAERAGARRAAMIAHHCSYFALFEADELDTARVHAAKADEIAIALGAKRFEAESKMFFAELAMVDGKMDEARQYTALAYQLCEETGLNYMGPIVLGLLAELSGDEDERARHIAKAQAILASGAPSHNHMYFNSHMMTASLKRRDWAAAETFTQALEAYAAKEPFPWAQFLIDRARILSRFGQGERSPEVREELERVAAFGRQLNFVRATKVLDDTIAAFAD</sequence>
<accession>A0ACC5QXW7</accession>
<evidence type="ECO:0000313" key="2">
    <source>
        <dbReference type="Proteomes" id="UP000616151"/>
    </source>
</evidence>
<organism evidence="1 2">
    <name type="scientific">Taklimakanibacter albus</name>
    <dbReference type="NCBI Taxonomy" id="2800327"/>
    <lineage>
        <taxon>Bacteria</taxon>
        <taxon>Pseudomonadati</taxon>
        <taxon>Pseudomonadota</taxon>
        <taxon>Alphaproteobacteria</taxon>
        <taxon>Hyphomicrobiales</taxon>
        <taxon>Aestuariivirgaceae</taxon>
        <taxon>Taklimakanibacter</taxon>
    </lineage>
</organism>
<comment type="caution">
    <text evidence="1">The sequence shown here is derived from an EMBL/GenBank/DDBJ whole genome shotgun (WGS) entry which is preliminary data.</text>
</comment>
<keyword evidence="2" id="KW-1185">Reference proteome</keyword>
<dbReference type="Proteomes" id="UP000616151">
    <property type="component" value="Unassembled WGS sequence"/>
</dbReference>
<reference evidence="1" key="1">
    <citation type="submission" date="2021-01" db="EMBL/GenBank/DDBJ databases">
        <authorList>
            <person name="Sun Q."/>
        </authorList>
    </citation>
    <scope>NUCLEOTIDE SEQUENCE</scope>
    <source>
        <strain evidence="1">YIM B02566</strain>
    </source>
</reference>
<evidence type="ECO:0000313" key="1">
    <source>
        <dbReference type="EMBL" id="MBK1865056.1"/>
    </source>
</evidence>
<name>A0ACC5QXW7_9HYPH</name>
<protein>
    <submittedName>
        <fullName evidence="1">AAA family ATPase</fullName>
    </submittedName>
</protein>
<dbReference type="EMBL" id="JAENHL010000004">
    <property type="protein sequence ID" value="MBK1865056.1"/>
    <property type="molecule type" value="Genomic_DNA"/>
</dbReference>
<gene>
    <name evidence="1" type="ORF">JHL16_01730</name>
</gene>
<proteinExistence type="predicted"/>